<dbReference type="SUPFAM" id="SSF49344">
    <property type="entry name" value="CBD9-like"/>
    <property type="match status" value="1"/>
</dbReference>
<dbReference type="AlphaFoldDB" id="A0A0F2MD86"/>
<dbReference type="GeneID" id="27664899"/>
<dbReference type="PANTHER" id="PTHR47797">
    <property type="entry name" value="DEHYDROGENASE, PUTATIVE (AFU_ORTHOLOGUE AFUA_8G05805)-RELATED"/>
    <property type="match status" value="1"/>
</dbReference>
<gene>
    <name evidence="3" type="ORF">SPSK_02756</name>
</gene>
<feature type="chain" id="PRO_5002455007" description="Cellobiose dehydrogenase-like cytochrome domain-containing protein" evidence="1">
    <location>
        <begin position="18"/>
        <end position="223"/>
    </location>
</feature>
<accession>A0A0F2MD86</accession>
<dbReference type="Gene3D" id="2.60.40.1210">
    <property type="entry name" value="Cellobiose dehydrogenase, cytochrome domain"/>
    <property type="match status" value="1"/>
</dbReference>
<dbReference type="PANTHER" id="PTHR47797:SF5">
    <property type="entry name" value="CELLOBIOSE DEHYDROGENASE CYTOCHROME DOMAIN-CONTAINING PROTEIN"/>
    <property type="match status" value="1"/>
</dbReference>
<dbReference type="EMBL" id="AXCR01000006">
    <property type="protein sequence ID" value="KJR86820.1"/>
    <property type="molecule type" value="Genomic_DNA"/>
</dbReference>
<dbReference type="VEuPathDB" id="FungiDB:SPSK_02756"/>
<protein>
    <recommendedName>
        <fullName evidence="2">Cellobiose dehydrogenase-like cytochrome domain-containing protein</fullName>
    </recommendedName>
</protein>
<dbReference type="Proteomes" id="UP000033710">
    <property type="component" value="Unassembled WGS sequence"/>
</dbReference>
<feature type="signal peptide" evidence="1">
    <location>
        <begin position="1"/>
        <end position="17"/>
    </location>
</feature>
<dbReference type="InterPro" id="IPR015920">
    <property type="entry name" value="Cellobiose_DH-like_cyt"/>
</dbReference>
<evidence type="ECO:0000256" key="1">
    <source>
        <dbReference type="SAM" id="SignalP"/>
    </source>
</evidence>
<proteinExistence type="predicted"/>
<feature type="domain" description="Cellobiose dehydrogenase-like cytochrome" evidence="2">
    <location>
        <begin position="33"/>
        <end position="210"/>
    </location>
</feature>
<dbReference type="KEGG" id="ssck:SPSK_02756"/>
<evidence type="ECO:0000259" key="2">
    <source>
        <dbReference type="Pfam" id="PF16010"/>
    </source>
</evidence>
<reference evidence="3 4" key="1">
    <citation type="journal article" date="2014" name="BMC Genomics">
        <title>Comparative genomics of the major fungal agents of human and animal Sporotrichosis: Sporothrix schenckii and Sporothrix brasiliensis.</title>
        <authorList>
            <person name="Teixeira M.M."/>
            <person name="de Almeida L.G."/>
            <person name="Kubitschek-Barreira P."/>
            <person name="Alves F.L."/>
            <person name="Kioshima E.S."/>
            <person name="Abadio A.K."/>
            <person name="Fernandes L."/>
            <person name="Derengowski L.S."/>
            <person name="Ferreira K.S."/>
            <person name="Souza R.C."/>
            <person name="Ruiz J.C."/>
            <person name="de Andrade N.C."/>
            <person name="Paes H.C."/>
            <person name="Nicola A.M."/>
            <person name="Albuquerque P."/>
            <person name="Gerber A.L."/>
            <person name="Martins V.P."/>
            <person name="Peconick L.D."/>
            <person name="Neto A.V."/>
            <person name="Chaucanez C.B."/>
            <person name="Silva P.A."/>
            <person name="Cunha O.L."/>
            <person name="de Oliveira F.F."/>
            <person name="dos Santos T.C."/>
            <person name="Barros A.L."/>
            <person name="Soares M.A."/>
            <person name="de Oliveira L.M."/>
            <person name="Marini M.M."/>
            <person name="Villalobos-Duno H."/>
            <person name="Cunha M.M."/>
            <person name="de Hoog S."/>
            <person name="da Silveira J.F."/>
            <person name="Henrissat B."/>
            <person name="Nino-Vega G.A."/>
            <person name="Cisalpino P.S."/>
            <person name="Mora-Montes H.M."/>
            <person name="Almeida S.R."/>
            <person name="Stajich J.E."/>
            <person name="Lopes-Bezerra L.M."/>
            <person name="Vasconcelos A.T."/>
            <person name="Felipe M.S."/>
        </authorList>
    </citation>
    <scope>NUCLEOTIDE SEQUENCE [LARGE SCALE GENOMIC DNA]</scope>
    <source>
        <strain evidence="3 4">1099-18</strain>
    </source>
</reference>
<reference evidence="3 4" key="2">
    <citation type="journal article" date="2015" name="Eukaryot. Cell">
        <title>Asexual propagation of a virulent clone complex in a human and feline outbreak of sporotrichosis.</title>
        <authorList>
            <person name="Teixeira Mde M."/>
            <person name="Rodrigues A.M."/>
            <person name="Tsui C.K."/>
            <person name="de Almeida L.G."/>
            <person name="Van Diepeningen A.D."/>
            <person name="van den Ende B.G."/>
            <person name="Fernandes G.F."/>
            <person name="Kano R."/>
            <person name="Hamelin R.C."/>
            <person name="Lopes-Bezerra L.M."/>
            <person name="Vasconcelos A.T."/>
            <person name="de Hoog S."/>
            <person name="de Camargo Z.P."/>
            <person name="Felipe M.S."/>
        </authorList>
    </citation>
    <scope>NUCLEOTIDE SEQUENCE [LARGE SCALE GENOMIC DNA]</scope>
    <source>
        <strain evidence="3 4">1099-18</strain>
    </source>
</reference>
<comment type="caution">
    <text evidence="3">The sequence shown here is derived from an EMBL/GenBank/DDBJ whole genome shotgun (WGS) entry which is preliminary data.</text>
</comment>
<dbReference type="CDD" id="cd09630">
    <property type="entry name" value="CDH_like_cytochrome"/>
    <property type="match status" value="1"/>
</dbReference>
<evidence type="ECO:0000313" key="3">
    <source>
        <dbReference type="EMBL" id="KJR86820.1"/>
    </source>
</evidence>
<dbReference type="RefSeq" id="XP_016589496.1">
    <property type="nucleotide sequence ID" value="XM_016729622.1"/>
</dbReference>
<name>A0A0F2MD86_SPOSC</name>
<evidence type="ECO:0000313" key="4">
    <source>
        <dbReference type="Proteomes" id="UP000033710"/>
    </source>
</evidence>
<dbReference type="OrthoDB" id="413885at2759"/>
<dbReference type="Pfam" id="PF16010">
    <property type="entry name" value="CDH-cyt"/>
    <property type="match status" value="1"/>
</dbReference>
<sequence length="223" mass="22561">MVRVQLASLALAASALAAPATELLPRSSDAKACDATSKICYSEYVSPNGVSFRIAIPDTATATAPYDIALSIVAPKAIGWAGVAWGGAMANNPLTVGWANAATAVVSSRRATGHTLPTAYDGASYKVLPSSKTNDTHWQLDVICTGCSTWVGAAGSEAKTLDPASAAISLAYATSATAPADPSNNASRFGIHSAKGKWTQDFGSAKLTGFAGLVQAAEKGAVA</sequence>
<organism evidence="3 4">
    <name type="scientific">Sporothrix schenckii 1099-18</name>
    <dbReference type="NCBI Taxonomy" id="1397361"/>
    <lineage>
        <taxon>Eukaryota</taxon>
        <taxon>Fungi</taxon>
        <taxon>Dikarya</taxon>
        <taxon>Ascomycota</taxon>
        <taxon>Pezizomycotina</taxon>
        <taxon>Sordariomycetes</taxon>
        <taxon>Sordariomycetidae</taxon>
        <taxon>Ophiostomatales</taxon>
        <taxon>Ophiostomataceae</taxon>
        <taxon>Sporothrix</taxon>
    </lineage>
</organism>
<keyword evidence="1" id="KW-0732">Signal</keyword>